<evidence type="ECO:0000256" key="1">
    <source>
        <dbReference type="SAM" id="MobiDB-lite"/>
    </source>
</evidence>
<gene>
    <name evidence="3" type="ORF">QCA50_004337</name>
</gene>
<feature type="region of interest" description="Disordered" evidence="1">
    <location>
        <begin position="168"/>
        <end position="198"/>
    </location>
</feature>
<feature type="compositionally biased region" description="Basic and acidic residues" evidence="1">
    <location>
        <begin position="180"/>
        <end position="198"/>
    </location>
</feature>
<evidence type="ECO:0000313" key="4">
    <source>
        <dbReference type="Proteomes" id="UP001385951"/>
    </source>
</evidence>
<sequence>MMKPVECQQIAQRVSSQAANHAAPAVSPGPPLSFNRLPPPHLKPGNNAFQQAPLNPEDRRCFGCGGTGHTMFFCSKISDLVTKGIITKDSTGKYIMADGTFIRRATFDEPLIAAIERLRPIQNHYISISPARVEDYESDSSDSEDEDEEENVFVATRSSVKNNQFRKTTSEKVFNPSRKKHEESHPRFGDKRKTDKKVQPEEILPVPTNSVPISVDDTIFNPQDDDALMEDTSETIKQKDLSVVAKQIPKQSEVQSQVDQRNVLSRILNQPVTLAIEEVFGISKEMISKLREVLKPKPPSKLISNIPEVPKVNYDS</sequence>
<accession>A0AAW0GNQ2</accession>
<evidence type="ECO:0000259" key="2">
    <source>
        <dbReference type="Pfam" id="PF13352"/>
    </source>
</evidence>
<proteinExistence type="predicted"/>
<feature type="domain" description="DUF4100" evidence="2">
    <location>
        <begin position="147"/>
        <end position="297"/>
    </location>
</feature>
<feature type="compositionally biased region" description="Pro residues" evidence="1">
    <location>
        <begin position="27"/>
        <end position="42"/>
    </location>
</feature>
<dbReference type="Pfam" id="PF13352">
    <property type="entry name" value="DUF4100"/>
    <property type="match status" value="1"/>
</dbReference>
<keyword evidence="4" id="KW-1185">Reference proteome</keyword>
<feature type="region of interest" description="Disordered" evidence="1">
    <location>
        <begin position="18"/>
        <end position="54"/>
    </location>
</feature>
<dbReference type="AlphaFoldDB" id="A0AAW0GNQ2"/>
<name>A0AAW0GNQ2_9APHY</name>
<comment type="caution">
    <text evidence="3">The sequence shown here is derived from an EMBL/GenBank/DDBJ whole genome shotgun (WGS) entry which is preliminary data.</text>
</comment>
<dbReference type="InterPro" id="IPR025165">
    <property type="entry name" value="DUF4100"/>
</dbReference>
<reference evidence="3 4" key="1">
    <citation type="submission" date="2022-09" db="EMBL/GenBank/DDBJ databases">
        <authorList>
            <person name="Palmer J.M."/>
        </authorList>
    </citation>
    <scope>NUCLEOTIDE SEQUENCE [LARGE SCALE GENOMIC DNA]</scope>
    <source>
        <strain evidence="3 4">DSM 7382</strain>
    </source>
</reference>
<evidence type="ECO:0000313" key="3">
    <source>
        <dbReference type="EMBL" id="KAK7692704.1"/>
    </source>
</evidence>
<protein>
    <recommendedName>
        <fullName evidence="2">DUF4100 domain-containing protein</fullName>
    </recommendedName>
</protein>
<dbReference type="Proteomes" id="UP001385951">
    <property type="component" value="Unassembled WGS sequence"/>
</dbReference>
<dbReference type="EMBL" id="JASBNA010000004">
    <property type="protein sequence ID" value="KAK7692704.1"/>
    <property type="molecule type" value="Genomic_DNA"/>
</dbReference>
<organism evidence="3 4">
    <name type="scientific">Cerrena zonata</name>
    <dbReference type="NCBI Taxonomy" id="2478898"/>
    <lineage>
        <taxon>Eukaryota</taxon>
        <taxon>Fungi</taxon>
        <taxon>Dikarya</taxon>
        <taxon>Basidiomycota</taxon>
        <taxon>Agaricomycotina</taxon>
        <taxon>Agaricomycetes</taxon>
        <taxon>Polyporales</taxon>
        <taxon>Cerrenaceae</taxon>
        <taxon>Cerrena</taxon>
    </lineage>
</organism>